<dbReference type="Gene3D" id="2.60.120.200">
    <property type="match status" value="1"/>
</dbReference>
<dbReference type="SUPFAM" id="SSF49899">
    <property type="entry name" value="Concanavalin A-like lectins/glucanases"/>
    <property type="match status" value="1"/>
</dbReference>
<evidence type="ECO:0000313" key="1">
    <source>
        <dbReference type="EMBL" id="SVC59019.1"/>
    </source>
</evidence>
<gene>
    <name evidence="1" type="ORF">METZ01_LOCUS311873</name>
</gene>
<dbReference type="InterPro" id="IPR013320">
    <property type="entry name" value="ConA-like_dom_sf"/>
</dbReference>
<dbReference type="EMBL" id="UINC01099614">
    <property type="protein sequence ID" value="SVC59019.1"/>
    <property type="molecule type" value="Genomic_DNA"/>
</dbReference>
<feature type="non-terminal residue" evidence="1">
    <location>
        <position position="275"/>
    </location>
</feature>
<dbReference type="PANTHER" id="PTHR47635:SF2">
    <property type="entry name" value="LAMG-LIKE JELLYROLL FOLD DOMAIN-CONTAINING PROTEIN"/>
    <property type="match status" value="1"/>
</dbReference>
<name>A0A382NCX3_9ZZZZ</name>
<evidence type="ECO:0008006" key="2">
    <source>
        <dbReference type="Google" id="ProtNLM"/>
    </source>
</evidence>
<dbReference type="PANTHER" id="PTHR47635">
    <property type="entry name" value="CUB DOMAIN-CONTAINING PROTEIN"/>
    <property type="match status" value="1"/>
</dbReference>
<dbReference type="Pfam" id="PF13385">
    <property type="entry name" value="Laminin_G_3"/>
    <property type="match status" value="1"/>
</dbReference>
<dbReference type="AlphaFoldDB" id="A0A382NCX3"/>
<reference evidence="1" key="1">
    <citation type="submission" date="2018-05" db="EMBL/GenBank/DDBJ databases">
        <authorList>
            <person name="Lanie J.A."/>
            <person name="Ng W.-L."/>
            <person name="Kazmierczak K.M."/>
            <person name="Andrzejewski T.M."/>
            <person name="Davidsen T.M."/>
            <person name="Wayne K.J."/>
            <person name="Tettelin H."/>
            <person name="Glass J.I."/>
            <person name="Rusch D."/>
            <person name="Podicherti R."/>
            <person name="Tsui H.-C.T."/>
            <person name="Winkler M.E."/>
        </authorList>
    </citation>
    <scope>NUCLEOTIDE SEQUENCE</scope>
</reference>
<proteinExistence type="predicted"/>
<protein>
    <recommendedName>
        <fullName evidence="2">LamG-like jellyroll fold domain-containing protein</fullName>
    </recommendedName>
</protein>
<organism evidence="1">
    <name type="scientific">marine metagenome</name>
    <dbReference type="NCBI Taxonomy" id="408172"/>
    <lineage>
        <taxon>unclassified sequences</taxon>
        <taxon>metagenomes</taxon>
        <taxon>ecological metagenomes</taxon>
    </lineage>
</organism>
<accession>A0A382NCX3</accession>
<sequence length="275" mass="29584">MIKFSGKNLLRARLHTCSRLGLALCLLLLPLTASADLTSGLVAHYPFDGNASDMSGNGNHGTVNGGAALGTDRHGVAGKAYSFDGVDDYVQVASSAELRDLTEYTVSLWAWAQNFDASYNPLVTKMSGDVSSFEIYGGANGSDGFSLVHNRGSTTTSHSYSALPSSRWNHLLITYSGGTLSKYDDGSLHASFTGWPNPEHHDFPIYVGKGTWQGGDTSLYFHQGLIDDIRIYDRALSAAEVTQLYHLERPGSPITDANFTTAINLWFSDESAATA</sequence>